<dbReference type="SUPFAM" id="SSF46689">
    <property type="entry name" value="Homeodomain-like"/>
    <property type="match status" value="1"/>
</dbReference>
<reference evidence="6 7" key="1">
    <citation type="submission" date="2020-06" db="EMBL/GenBank/DDBJ databases">
        <authorList>
            <person name="Jo H."/>
        </authorList>
    </citation>
    <scope>NUCLEOTIDE SEQUENCE [LARGE SCALE GENOMIC DNA]</scope>
    <source>
        <strain evidence="6 7">I46</strain>
    </source>
</reference>
<sequence length="197" mass="22107">MPRDVARGSLRELTREAVRARISDAAIELFDEHGFDQVTVEQIAAHVGISTRSFNRYFPAKEDAVIGDTTAWGDALCHELLARPANESAWESLRISFQTFLSLADSHDERQKRSIRVLNTAPSLRARNLEKHLQWEQRLTPIIAARLDDDDAQLRARTIVQASLTCFDVAVATWAEPDETRSPAELVAVCFAALQRP</sequence>
<evidence type="ECO:0000313" key="7">
    <source>
        <dbReference type="Proteomes" id="UP000509638"/>
    </source>
</evidence>
<dbReference type="PANTHER" id="PTHR30055:SF238">
    <property type="entry name" value="MYCOFACTOCIN BIOSYNTHESIS TRANSCRIPTIONAL REGULATOR MFTR-RELATED"/>
    <property type="match status" value="1"/>
</dbReference>
<feature type="DNA-binding region" description="H-T-H motif" evidence="4">
    <location>
        <begin position="39"/>
        <end position="58"/>
    </location>
</feature>
<dbReference type="PROSITE" id="PS01081">
    <property type="entry name" value="HTH_TETR_1"/>
    <property type="match status" value="1"/>
</dbReference>
<dbReference type="AlphaFoldDB" id="A0A7D5IRT6"/>
<dbReference type="Pfam" id="PF00440">
    <property type="entry name" value="TetR_N"/>
    <property type="match status" value="1"/>
</dbReference>
<evidence type="ECO:0000256" key="2">
    <source>
        <dbReference type="ARBA" id="ARBA00023125"/>
    </source>
</evidence>
<dbReference type="Proteomes" id="UP000509638">
    <property type="component" value="Chromosome"/>
</dbReference>
<dbReference type="PROSITE" id="PS50977">
    <property type="entry name" value="HTH_TETR_2"/>
    <property type="match status" value="1"/>
</dbReference>
<dbReference type="Gene3D" id="1.10.357.10">
    <property type="entry name" value="Tetracycline Repressor, domain 2"/>
    <property type="match status" value="1"/>
</dbReference>
<dbReference type="InterPro" id="IPR009057">
    <property type="entry name" value="Homeodomain-like_sf"/>
</dbReference>
<organism evidence="6 7">
    <name type="scientific">Microbacterium oleivorans</name>
    <dbReference type="NCBI Taxonomy" id="273677"/>
    <lineage>
        <taxon>Bacteria</taxon>
        <taxon>Bacillati</taxon>
        <taxon>Actinomycetota</taxon>
        <taxon>Actinomycetes</taxon>
        <taxon>Micrococcales</taxon>
        <taxon>Microbacteriaceae</taxon>
        <taxon>Microbacterium</taxon>
    </lineage>
</organism>
<dbReference type="InterPro" id="IPR050109">
    <property type="entry name" value="HTH-type_TetR-like_transc_reg"/>
</dbReference>
<evidence type="ECO:0000259" key="5">
    <source>
        <dbReference type="PROSITE" id="PS50977"/>
    </source>
</evidence>
<dbReference type="InterPro" id="IPR001647">
    <property type="entry name" value="HTH_TetR"/>
</dbReference>
<proteinExistence type="predicted"/>
<dbReference type="PANTHER" id="PTHR30055">
    <property type="entry name" value="HTH-TYPE TRANSCRIPTIONAL REGULATOR RUTR"/>
    <property type="match status" value="1"/>
</dbReference>
<evidence type="ECO:0000256" key="1">
    <source>
        <dbReference type="ARBA" id="ARBA00023015"/>
    </source>
</evidence>
<gene>
    <name evidence="6" type="ORF">HW566_14190</name>
</gene>
<keyword evidence="1" id="KW-0805">Transcription regulation</keyword>
<evidence type="ECO:0000256" key="4">
    <source>
        <dbReference type="PROSITE-ProRule" id="PRU00335"/>
    </source>
</evidence>
<evidence type="ECO:0000256" key="3">
    <source>
        <dbReference type="ARBA" id="ARBA00023163"/>
    </source>
</evidence>
<name>A0A7D5IRT6_9MICO</name>
<protein>
    <submittedName>
        <fullName evidence="6">TetR family transcriptional regulator</fullName>
    </submittedName>
</protein>
<dbReference type="GO" id="GO:0000976">
    <property type="term" value="F:transcription cis-regulatory region binding"/>
    <property type="evidence" value="ECO:0007669"/>
    <property type="project" value="TreeGrafter"/>
</dbReference>
<dbReference type="EMBL" id="CP058316">
    <property type="protein sequence ID" value="QLD12821.1"/>
    <property type="molecule type" value="Genomic_DNA"/>
</dbReference>
<dbReference type="Pfam" id="PF17754">
    <property type="entry name" value="TetR_C_14"/>
    <property type="match status" value="1"/>
</dbReference>
<dbReference type="PRINTS" id="PR00455">
    <property type="entry name" value="HTHTETR"/>
</dbReference>
<dbReference type="InterPro" id="IPR041347">
    <property type="entry name" value="MftR_C"/>
</dbReference>
<dbReference type="Gene3D" id="1.10.10.60">
    <property type="entry name" value="Homeodomain-like"/>
    <property type="match status" value="1"/>
</dbReference>
<accession>A0A7D5IRT6</accession>
<keyword evidence="3" id="KW-0804">Transcription</keyword>
<dbReference type="RefSeq" id="WP_178013925.1">
    <property type="nucleotide sequence ID" value="NZ_CP058316.1"/>
</dbReference>
<dbReference type="InterPro" id="IPR023772">
    <property type="entry name" value="DNA-bd_HTH_TetR-type_CS"/>
</dbReference>
<keyword evidence="2 4" id="KW-0238">DNA-binding</keyword>
<evidence type="ECO:0000313" key="6">
    <source>
        <dbReference type="EMBL" id="QLD12821.1"/>
    </source>
</evidence>
<dbReference type="GO" id="GO:0003700">
    <property type="term" value="F:DNA-binding transcription factor activity"/>
    <property type="evidence" value="ECO:0007669"/>
    <property type="project" value="TreeGrafter"/>
</dbReference>
<feature type="domain" description="HTH tetR-type" evidence="5">
    <location>
        <begin position="16"/>
        <end position="76"/>
    </location>
</feature>